<dbReference type="SUPFAM" id="SSF75471">
    <property type="entry name" value="YhbY-like"/>
    <property type="match status" value="1"/>
</dbReference>
<gene>
    <name evidence="12" type="ORF">Sangu_2858700</name>
</gene>
<feature type="domain" description="CRM" evidence="11">
    <location>
        <begin position="53"/>
        <end position="150"/>
    </location>
</feature>
<keyword evidence="6 10" id="KW-0694">RNA-binding</keyword>
<dbReference type="Pfam" id="PF01985">
    <property type="entry name" value="CRS1_YhbY"/>
    <property type="match status" value="1"/>
</dbReference>
<dbReference type="GO" id="GO:0009507">
    <property type="term" value="C:chloroplast"/>
    <property type="evidence" value="ECO:0007669"/>
    <property type="project" value="UniProtKB-SubCell"/>
</dbReference>
<evidence type="ECO:0000256" key="1">
    <source>
        <dbReference type="ARBA" id="ARBA00004229"/>
    </source>
</evidence>
<organism evidence="12">
    <name type="scientific">Sesamum angustifolium</name>
    <dbReference type="NCBI Taxonomy" id="2727405"/>
    <lineage>
        <taxon>Eukaryota</taxon>
        <taxon>Viridiplantae</taxon>
        <taxon>Streptophyta</taxon>
        <taxon>Embryophyta</taxon>
        <taxon>Tracheophyta</taxon>
        <taxon>Spermatophyta</taxon>
        <taxon>Magnoliopsida</taxon>
        <taxon>eudicotyledons</taxon>
        <taxon>Gunneridae</taxon>
        <taxon>Pentapetalae</taxon>
        <taxon>asterids</taxon>
        <taxon>lamiids</taxon>
        <taxon>Lamiales</taxon>
        <taxon>Pedaliaceae</taxon>
        <taxon>Sesamum</taxon>
    </lineage>
</organism>
<dbReference type="EMBL" id="JACGWK010001688">
    <property type="protein sequence ID" value="KAL0283910.1"/>
    <property type="molecule type" value="Genomic_DNA"/>
</dbReference>
<dbReference type="GO" id="GO:0006397">
    <property type="term" value="P:mRNA processing"/>
    <property type="evidence" value="ECO:0007669"/>
    <property type="project" value="UniProtKB-KW"/>
</dbReference>
<evidence type="ECO:0000256" key="7">
    <source>
        <dbReference type="ARBA" id="ARBA00022946"/>
    </source>
</evidence>
<keyword evidence="3" id="KW-0934">Plastid</keyword>
<evidence type="ECO:0000256" key="6">
    <source>
        <dbReference type="ARBA" id="ARBA00022884"/>
    </source>
</evidence>
<dbReference type="AlphaFoldDB" id="A0AAW2IPJ2"/>
<dbReference type="GO" id="GO:0000373">
    <property type="term" value="P:Group II intron splicing"/>
    <property type="evidence" value="ECO:0007669"/>
    <property type="project" value="UniProtKB-ARBA"/>
</dbReference>
<dbReference type="InterPro" id="IPR035920">
    <property type="entry name" value="YhbY-like_sf"/>
</dbReference>
<dbReference type="FunFam" id="3.30.110.60:FF:000002">
    <property type="entry name" value="CRS2-associated factor 1, chloroplastic"/>
    <property type="match status" value="1"/>
</dbReference>
<evidence type="ECO:0000256" key="3">
    <source>
        <dbReference type="ARBA" id="ARBA00022640"/>
    </source>
</evidence>
<evidence type="ECO:0000256" key="2">
    <source>
        <dbReference type="ARBA" id="ARBA00022528"/>
    </source>
</evidence>
<keyword evidence="4" id="KW-0507">mRNA processing</keyword>
<evidence type="ECO:0000259" key="11">
    <source>
        <dbReference type="PROSITE" id="PS51295"/>
    </source>
</evidence>
<dbReference type="PROSITE" id="PS51295">
    <property type="entry name" value="CRM"/>
    <property type="match status" value="1"/>
</dbReference>
<dbReference type="GO" id="GO:1990904">
    <property type="term" value="C:ribonucleoprotein complex"/>
    <property type="evidence" value="ECO:0007669"/>
    <property type="project" value="UniProtKB-KW"/>
</dbReference>
<dbReference type="SMART" id="SM01103">
    <property type="entry name" value="CRS1_YhbY"/>
    <property type="match status" value="1"/>
</dbReference>
<evidence type="ECO:0000256" key="10">
    <source>
        <dbReference type="PROSITE-ProRule" id="PRU00626"/>
    </source>
</evidence>
<accession>A0AAW2IPJ2</accession>
<evidence type="ECO:0000256" key="4">
    <source>
        <dbReference type="ARBA" id="ARBA00022664"/>
    </source>
</evidence>
<name>A0AAW2IPJ2_9LAMI</name>
<protein>
    <submittedName>
        <fullName evidence="12">CRM-domain containing factor CFM3A, chloroplastic/mitochondrial</fullName>
    </submittedName>
</protein>
<reference evidence="12" key="1">
    <citation type="submission" date="2020-06" db="EMBL/GenBank/DDBJ databases">
        <authorList>
            <person name="Li T."/>
            <person name="Hu X."/>
            <person name="Zhang T."/>
            <person name="Song X."/>
            <person name="Zhang H."/>
            <person name="Dai N."/>
            <person name="Sheng W."/>
            <person name="Hou X."/>
            <person name="Wei L."/>
        </authorList>
    </citation>
    <scope>NUCLEOTIDE SEQUENCE</scope>
    <source>
        <strain evidence="12">G01</strain>
        <tissue evidence="12">Leaf</tissue>
    </source>
</reference>
<dbReference type="InterPro" id="IPR045278">
    <property type="entry name" value="CRS1/CFM2/CFM3"/>
</dbReference>
<keyword evidence="8" id="KW-0508">mRNA splicing</keyword>
<evidence type="ECO:0000256" key="9">
    <source>
        <dbReference type="ARBA" id="ARBA00023274"/>
    </source>
</evidence>
<sequence length="206" mass="22992">MDLSELDLLLHELGPRFIDWSGREPLPVDADLLPAVVPGFKTPFRLLPHGTRQALRDKEMTYLRRTARLLPPHFALGRNRDLQGLAMAMVKLWEKSAIAKIAIKRGVQNTSNERMAEELKILTGGTLVSRNKEFIVFYRGNDFLPPGVSSALIEAERSTALQQDEEEQARERAATLIDPKAKASKRPLVAGTLAETIAATSRWNPT</sequence>
<dbReference type="PANTHER" id="PTHR31846:SF7">
    <property type="entry name" value="CRS1 _ YHBY (CRM) DOMAIN-CONTAINING PROTEIN"/>
    <property type="match status" value="1"/>
</dbReference>
<keyword evidence="7" id="KW-0809">Transit peptide</keyword>
<comment type="caution">
    <text evidence="12">The sequence shown here is derived from an EMBL/GenBank/DDBJ whole genome shotgun (WGS) entry which is preliminary data.</text>
</comment>
<reference evidence="12" key="2">
    <citation type="journal article" date="2024" name="Plant">
        <title>Genomic evolution and insights into agronomic trait innovations of Sesamum species.</title>
        <authorList>
            <person name="Miao H."/>
            <person name="Wang L."/>
            <person name="Qu L."/>
            <person name="Liu H."/>
            <person name="Sun Y."/>
            <person name="Le M."/>
            <person name="Wang Q."/>
            <person name="Wei S."/>
            <person name="Zheng Y."/>
            <person name="Lin W."/>
            <person name="Duan Y."/>
            <person name="Cao H."/>
            <person name="Xiong S."/>
            <person name="Wang X."/>
            <person name="Wei L."/>
            <person name="Li C."/>
            <person name="Ma Q."/>
            <person name="Ju M."/>
            <person name="Zhao R."/>
            <person name="Li G."/>
            <person name="Mu C."/>
            <person name="Tian Q."/>
            <person name="Mei H."/>
            <person name="Zhang T."/>
            <person name="Gao T."/>
            <person name="Zhang H."/>
        </authorList>
    </citation>
    <scope>NUCLEOTIDE SEQUENCE</scope>
    <source>
        <strain evidence="12">G01</strain>
    </source>
</reference>
<dbReference type="Gene3D" id="3.30.110.60">
    <property type="entry name" value="YhbY-like"/>
    <property type="match status" value="1"/>
</dbReference>
<keyword evidence="9" id="KW-0687">Ribonucleoprotein</keyword>
<dbReference type="InterPro" id="IPR001890">
    <property type="entry name" value="RNA-binding_CRM"/>
</dbReference>
<keyword evidence="2" id="KW-0150">Chloroplast</keyword>
<evidence type="ECO:0000256" key="5">
    <source>
        <dbReference type="ARBA" id="ARBA00022737"/>
    </source>
</evidence>
<evidence type="ECO:0000256" key="8">
    <source>
        <dbReference type="ARBA" id="ARBA00023187"/>
    </source>
</evidence>
<evidence type="ECO:0000313" key="12">
    <source>
        <dbReference type="EMBL" id="KAL0283910.1"/>
    </source>
</evidence>
<dbReference type="PANTHER" id="PTHR31846">
    <property type="entry name" value="CRS1 / YHBY (CRM) DOMAIN-CONTAINING PROTEIN"/>
    <property type="match status" value="1"/>
</dbReference>
<keyword evidence="5" id="KW-0677">Repeat</keyword>
<dbReference type="GO" id="GO:0003729">
    <property type="term" value="F:mRNA binding"/>
    <property type="evidence" value="ECO:0007669"/>
    <property type="project" value="InterPro"/>
</dbReference>
<proteinExistence type="predicted"/>
<comment type="subcellular location">
    <subcellularLocation>
        <location evidence="1">Plastid</location>
        <location evidence="1">Chloroplast</location>
    </subcellularLocation>
</comment>